<evidence type="ECO:0000313" key="1">
    <source>
        <dbReference type="EMBL" id="REI39653.1"/>
    </source>
</evidence>
<protein>
    <recommendedName>
        <fullName evidence="3">COMM domain-containing protein</fullName>
    </recommendedName>
</protein>
<sequence length="147" mass="17138">MEYKFIEDKDVIEFAEKHLHLSYSTEKEVGEFFKELKNIKGINFLDFISEMGIELKNNRKHDTVKFLKIIREYRNPIMNRAMNKVKGLSNSIKAKGLTVEIPKNLEGDTLTLTWTIKSEEDVEKIMCHLEKKKEEIKSLITTIKCGG</sequence>
<evidence type="ECO:0000313" key="2">
    <source>
        <dbReference type="Proteomes" id="UP000263486"/>
    </source>
</evidence>
<organism evidence="1 2">
    <name type="scientific">Psychrilyobacter piezotolerans</name>
    <dbReference type="NCBI Taxonomy" id="2293438"/>
    <lineage>
        <taxon>Bacteria</taxon>
        <taxon>Fusobacteriati</taxon>
        <taxon>Fusobacteriota</taxon>
        <taxon>Fusobacteriia</taxon>
        <taxon>Fusobacteriales</taxon>
        <taxon>Fusobacteriaceae</taxon>
        <taxon>Psychrilyobacter</taxon>
    </lineage>
</organism>
<gene>
    <name evidence="1" type="ORF">DYH56_13980</name>
</gene>
<reference evidence="1 2" key="1">
    <citation type="submission" date="2018-08" db="EMBL/GenBank/DDBJ databases">
        <title>Draft genome sequence of Psychrilyobacter sp. strain SD5 isolated from Black Sea water.</title>
        <authorList>
            <person name="Yadav S."/>
            <person name="Villanueva L."/>
            <person name="Damste J.S.S."/>
        </authorList>
    </citation>
    <scope>NUCLEOTIDE SEQUENCE [LARGE SCALE GENOMIC DNA]</scope>
    <source>
        <strain evidence="1 2">SD5</strain>
    </source>
</reference>
<name>A0ABX9KDJ9_9FUSO</name>
<comment type="caution">
    <text evidence="1">The sequence shown here is derived from an EMBL/GenBank/DDBJ whole genome shotgun (WGS) entry which is preliminary data.</text>
</comment>
<accession>A0ABX9KDJ9</accession>
<dbReference type="RefSeq" id="WP_114643496.1">
    <property type="nucleotide sequence ID" value="NZ_JAACIO010000010.1"/>
</dbReference>
<dbReference type="Proteomes" id="UP000263486">
    <property type="component" value="Unassembled WGS sequence"/>
</dbReference>
<dbReference type="EMBL" id="QUAJ01000036">
    <property type="protein sequence ID" value="REI39653.1"/>
    <property type="molecule type" value="Genomic_DNA"/>
</dbReference>
<evidence type="ECO:0008006" key="3">
    <source>
        <dbReference type="Google" id="ProtNLM"/>
    </source>
</evidence>
<keyword evidence="2" id="KW-1185">Reference proteome</keyword>
<proteinExistence type="predicted"/>